<gene>
    <name evidence="2" type="ORF">RR46_02349</name>
</gene>
<evidence type="ECO:0000313" key="3">
    <source>
        <dbReference type="Proteomes" id="UP000053268"/>
    </source>
</evidence>
<sequence>MWFKSFMCCTILAQVIAYSTKGIESSGNKLISRNIDTFNEIPCLSFGGICIPTVECPEGQRSLGGLCPLQQRMNIECCYSRKFNVSKQRLYCKIFTVIQFDFTRLFDILARTVKSTHVMGPAVYNRLLDHVIAVPSAMFFITEEGKRAVGTPRCSTMPMDISNTRGTADALPAFRMVIRSLLEGS</sequence>
<name>A0A194Q0M5_PAPXU</name>
<dbReference type="EMBL" id="KQ459581">
    <property type="protein sequence ID" value="KPI99132.1"/>
    <property type="molecule type" value="Genomic_DNA"/>
</dbReference>
<accession>A0A194Q0M5</accession>
<reference evidence="2 3" key="1">
    <citation type="journal article" date="2015" name="Nat. Commun.">
        <title>Outbred genome sequencing and CRISPR/Cas9 gene editing in butterflies.</title>
        <authorList>
            <person name="Li X."/>
            <person name="Fan D."/>
            <person name="Zhang W."/>
            <person name="Liu G."/>
            <person name="Zhang L."/>
            <person name="Zhao L."/>
            <person name="Fang X."/>
            <person name="Chen L."/>
            <person name="Dong Y."/>
            <person name="Chen Y."/>
            <person name="Ding Y."/>
            <person name="Zhao R."/>
            <person name="Feng M."/>
            <person name="Zhu Y."/>
            <person name="Feng Y."/>
            <person name="Jiang X."/>
            <person name="Zhu D."/>
            <person name="Xiang H."/>
            <person name="Feng X."/>
            <person name="Li S."/>
            <person name="Wang J."/>
            <person name="Zhang G."/>
            <person name="Kronforst M.R."/>
            <person name="Wang W."/>
        </authorList>
    </citation>
    <scope>NUCLEOTIDE SEQUENCE [LARGE SCALE GENOMIC DNA]</scope>
    <source>
        <strain evidence="2">Ya'a_city_454_Px</strain>
        <tissue evidence="2">Whole body</tissue>
    </source>
</reference>
<keyword evidence="3" id="KW-1185">Reference proteome</keyword>
<protein>
    <submittedName>
        <fullName evidence="2">Uncharacterized protein</fullName>
    </submittedName>
</protein>
<proteinExistence type="predicted"/>
<evidence type="ECO:0000313" key="2">
    <source>
        <dbReference type="EMBL" id="KPI99132.1"/>
    </source>
</evidence>
<evidence type="ECO:0000256" key="1">
    <source>
        <dbReference type="SAM" id="SignalP"/>
    </source>
</evidence>
<dbReference type="AlphaFoldDB" id="A0A194Q0M5"/>
<organism evidence="2 3">
    <name type="scientific">Papilio xuthus</name>
    <name type="common">Asian swallowtail butterfly</name>
    <dbReference type="NCBI Taxonomy" id="66420"/>
    <lineage>
        <taxon>Eukaryota</taxon>
        <taxon>Metazoa</taxon>
        <taxon>Ecdysozoa</taxon>
        <taxon>Arthropoda</taxon>
        <taxon>Hexapoda</taxon>
        <taxon>Insecta</taxon>
        <taxon>Pterygota</taxon>
        <taxon>Neoptera</taxon>
        <taxon>Endopterygota</taxon>
        <taxon>Lepidoptera</taxon>
        <taxon>Glossata</taxon>
        <taxon>Ditrysia</taxon>
        <taxon>Papilionoidea</taxon>
        <taxon>Papilionidae</taxon>
        <taxon>Papilioninae</taxon>
        <taxon>Papilio</taxon>
    </lineage>
</organism>
<keyword evidence="1" id="KW-0732">Signal</keyword>
<feature type="signal peptide" evidence="1">
    <location>
        <begin position="1"/>
        <end position="17"/>
    </location>
</feature>
<dbReference type="Proteomes" id="UP000053268">
    <property type="component" value="Unassembled WGS sequence"/>
</dbReference>
<feature type="chain" id="PRO_5008263889" evidence="1">
    <location>
        <begin position="18"/>
        <end position="185"/>
    </location>
</feature>